<evidence type="ECO:0000313" key="2">
    <source>
        <dbReference type="Proteomes" id="UP000196027"/>
    </source>
</evidence>
<dbReference type="KEGG" id="ome:OLMES_1570"/>
<organism evidence="1 2">
    <name type="scientific">Oleiphilus messinensis</name>
    <dbReference type="NCBI Taxonomy" id="141451"/>
    <lineage>
        <taxon>Bacteria</taxon>
        <taxon>Pseudomonadati</taxon>
        <taxon>Pseudomonadota</taxon>
        <taxon>Gammaproteobacteria</taxon>
        <taxon>Oceanospirillales</taxon>
        <taxon>Oleiphilaceae</taxon>
        <taxon>Oleiphilus</taxon>
    </lineage>
</organism>
<proteinExistence type="predicted"/>
<dbReference type="RefSeq" id="WP_087460727.1">
    <property type="nucleotide sequence ID" value="NZ_CP021425.1"/>
</dbReference>
<sequence>MKRKQSSRHADFISDLITDKQPMNVIQVGMGNNIMTTAVCLALTQIEEGLLTIVSPPLSATEEQPIHQLDSLRKEKLETSNWPVELVEVAPEKVLPDLYFQSRTMDFAIINEQRRFDEAMIAFYYIDMMMPPGGTIIITSADRPVMRKLCRYMALERRYPCSPPQLEKKAGLFLRKMLKDRLDKAPAKFRNRVREFVNPDLLVTNEDLGIEGDLIIFTKPGDHISKREDMEYEAQLNMDFDSLLESIMQEDETQP</sequence>
<dbReference type="Proteomes" id="UP000196027">
    <property type="component" value="Chromosome"/>
</dbReference>
<protein>
    <submittedName>
        <fullName evidence="1">Uncharacterized protein</fullName>
    </submittedName>
</protein>
<gene>
    <name evidence="1" type="ORF">OLMES_1570</name>
</gene>
<keyword evidence="2" id="KW-1185">Reference proteome</keyword>
<reference evidence="1 2" key="1">
    <citation type="submission" date="2017-05" db="EMBL/GenBank/DDBJ databases">
        <title>Genomic insights into alkan degradation activity of Oleiphilus messinensis.</title>
        <authorList>
            <person name="Kozyavkin S.A."/>
            <person name="Slesarev A.I."/>
            <person name="Golyshin P.N."/>
            <person name="Korzhenkov A."/>
            <person name="Golyshina O.N."/>
            <person name="Toshchakov S.V."/>
        </authorList>
    </citation>
    <scope>NUCLEOTIDE SEQUENCE [LARGE SCALE GENOMIC DNA]</scope>
    <source>
        <strain evidence="1 2">ME102</strain>
    </source>
</reference>
<dbReference type="OrthoDB" id="6361649at2"/>
<name>A0A1Y0I827_9GAMM</name>
<dbReference type="EMBL" id="CP021425">
    <property type="protein sequence ID" value="ARU55645.1"/>
    <property type="molecule type" value="Genomic_DNA"/>
</dbReference>
<evidence type="ECO:0000313" key="1">
    <source>
        <dbReference type="EMBL" id="ARU55645.1"/>
    </source>
</evidence>
<dbReference type="AlphaFoldDB" id="A0A1Y0I827"/>
<accession>A0A1Y0I827</accession>